<dbReference type="Pfam" id="PF00704">
    <property type="entry name" value="Glyco_hydro_18"/>
    <property type="match status" value="1"/>
</dbReference>
<dbReference type="SMART" id="SM00636">
    <property type="entry name" value="Glyco_18"/>
    <property type="match status" value="1"/>
</dbReference>
<dbReference type="InterPro" id="IPR041704">
    <property type="entry name" value="CFLE_GH18"/>
</dbReference>
<feature type="chain" id="PRO_5045528297" evidence="3">
    <location>
        <begin position="25"/>
        <end position="357"/>
    </location>
</feature>
<dbReference type="InterPro" id="IPR001223">
    <property type="entry name" value="Glyco_hydro18_cat"/>
</dbReference>
<dbReference type="EMBL" id="JAVDRL010000010">
    <property type="protein sequence ID" value="MDR6532821.1"/>
    <property type="molecule type" value="Genomic_DNA"/>
</dbReference>
<evidence type="ECO:0000256" key="1">
    <source>
        <dbReference type="ARBA" id="ARBA00022801"/>
    </source>
</evidence>
<evidence type="ECO:0000313" key="5">
    <source>
        <dbReference type="EMBL" id="MDR6532821.1"/>
    </source>
</evidence>
<dbReference type="Gene3D" id="3.10.50.10">
    <property type="match status" value="1"/>
</dbReference>
<keyword evidence="1" id="KW-0378">Hydrolase</keyword>
<reference evidence="5 6" key="1">
    <citation type="submission" date="2023-07" db="EMBL/GenBank/DDBJ databases">
        <title>Sorghum-associated microbial communities from plants grown in Nebraska, USA.</title>
        <authorList>
            <person name="Schachtman D."/>
        </authorList>
    </citation>
    <scope>NUCLEOTIDE SEQUENCE [LARGE SCALE GENOMIC DNA]</scope>
    <source>
        <strain evidence="5 6">DS2154</strain>
    </source>
</reference>
<dbReference type="Proteomes" id="UP001262754">
    <property type="component" value="Unassembled WGS sequence"/>
</dbReference>
<keyword evidence="2" id="KW-0326">Glycosidase</keyword>
<gene>
    <name evidence="5" type="ORF">J2800_003581</name>
</gene>
<dbReference type="PANTHER" id="PTHR46066">
    <property type="entry name" value="CHITINASE DOMAIN-CONTAINING PROTEIN 1 FAMILY MEMBER"/>
    <property type="match status" value="1"/>
</dbReference>
<evidence type="ECO:0000313" key="6">
    <source>
        <dbReference type="Proteomes" id="UP001262754"/>
    </source>
</evidence>
<dbReference type="Gene3D" id="3.20.20.80">
    <property type="entry name" value="Glycosidases"/>
    <property type="match status" value="1"/>
</dbReference>
<dbReference type="SUPFAM" id="SSF51445">
    <property type="entry name" value="(Trans)glycosidases"/>
    <property type="match status" value="1"/>
</dbReference>
<evidence type="ECO:0000259" key="4">
    <source>
        <dbReference type="PROSITE" id="PS51910"/>
    </source>
</evidence>
<proteinExistence type="predicted"/>
<sequence length="357" mass="39711">MRRILTRVLLAAALGTAFAGAAQAQGQATQPVALFYLMETPKSTRSFEQHIDKIGLLVPTWYGVSKDGLVTGAPNPGILAKAKAARLPVMPIISLTDRAGLHQLMQNEAAKKAMIEALVREAKANGYVGFHFDFENISYLDRDAFTLMAKQTADALHAAGFTMGVAVVPNAPGHPGKGAYSKWMWEYWRGAYDIEALGKIADEVSLMTYDQHTRWTPPGPVGGMPWVMENLDYALKVIPREKISLGIPLYGYRWFADNPVRPDGTEAVNISGVYFDADESMPMAREYGVKVQWDEVQKESWYVLYRDQMNEWVSMPDARSFKARYEVVKQQGLAGFSAWVLGSEDPAVWDVLPVVKR</sequence>
<dbReference type="RefSeq" id="WP_163231149.1">
    <property type="nucleotide sequence ID" value="NZ_BMLD01000002.1"/>
</dbReference>
<keyword evidence="6" id="KW-1185">Reference proteome</keyword>
<organism evidence="5 6">
    <name type="scientific">Caulobacter rhizosphaerae</name>
    <dbReference type="NCBI Taxonomy" id="2010972"/>
    <lineage>
        <taxon>Bacteria</taxon>
        <taxon>Pseudomonadati</taxon>
        <taxon>Pseudomonadota</taxon>
        <taxon>Alphaproteobacteria</taxon>
        <taxon>Caulobacterales</taxon>
        <taxon>Caulobacteraceae</taxon>
        <taxon>Caulobacter</taxon>
    </lineage>
</organism>
<evidence type="ECO:0000256" key="3">
    <source>
        <dbReference type="SAM" id="SignalP"/>
    </source>
</evidence>
<dbReference type="InterPro" id="IPR029070">
    <property type="entry name" value="Chitinase_insertion_sf"/>
</dbReference>
<evidence type="ECO:0000256" key="2">
    <source>
        <dbReference type="ARBA" id="ARBA00023295"/>
    </source>
</evidence>
<feature type="domain" description="GH18" evidence="4">
    <location>
        <begin position="1"/>
        <end position="357"/>
    </location>
</feature>
<accession>A0ABU1N2Z0</accession>
<dbReference type="InterPro" id="IPR011583">
    <property type="entry name" value="Chitinase_II/V-like_cat"/>
</dbReference>
<keyword evidence="3" id="KW-0732">Signal</keyword>
<dbReference type="CDD" id="cd02874">
    <property type="entry name" value="GH18_CFLE_spore_hydrolase"/>
    <property type="match status" value="1"/>
</dbReference>
<name>A0ABU1N2Z0_9CAUL</name>
<comment type="caution">
    <text evidence="5">The sequence shown here is derived from an EMBL/GenBank/DDBJ whole genome shotgun (WGS) entry which is preliminary data.</text>
</comment>
<protein>
    <submittedName>
        <fullName evidence="5">Spore germination protein YaaH</fullName>
    </submittedName>
</protein>
<dbReference type="InterPro" id="IPR017853">
    <property type="entry name" value="GH"/>
</dbReference>
<dbReference type="PROSITE" id="PS51910">
    <property type="entry name" value="GH18_2"/>
    <property type="match status" value="1"/>
</dbReference>
<feature type="signal peptide" evidence="3">
    <location>
        <begin position="1"/>
        <end position="24"/>
    </location>
</feature>
<dbReference type="PANTHER" id="PTHR46066:SF2">
    <property type="entry name" value="CHITINASE DOMAIN-CONTAINING PROTEIN 1"/>
    <property type="match status" value="1"/>
</dbReference>